<name>A0A4R2HF07_9ACTN</name>
<evidence type="ECO:0000256" key="1">
    <source>
        <dbReference type="ARBA" id="ARBA00023015"/>
    </source>
</evidence>
<dbReference type="GO" id="GO:0003700">
    <property type="term" value="F:DNA-binding transcription factor activity"/>
    <property type="evidence" value="ECO:0007669"/>
    <property type="project" value="TreeGrafter"/>
</dbReference>
<dbReference type="GO" id="GO:0000976">
    <property type="term" value="F:transcription cis-regulatory region binding"/>
    <property type="evidence" value="ECO:0007669"/>
    <property type="project" value="TreeGrafter"/>
</dbReference>
<dbReference type="PANTHER" id="PTHR30146">
    <property type="entry name" value="LACI-RELATED TRANSCRIPTIONAL REPRESSOR"/>
    <property type="match status" value="1"/>
</dbReference>
<proteinExistence type="predicted"/>
<dbReference type="SUPFAM" id="SSF53822">
    <property type="entry name" value="Periplasmic binding protein-like I"/>
    <property type="match status" value="1"/>
</dbReference>
<keyword evidence="2 6" id="KW-0238">DNA-binding</keyword>
<keyword evidence="1" id="KW-0805">Transcription regulation</keyword>
<feature type="region of interest" description="Disordered" evidence="4">
    <location>
        <begin position="301"/>
        <end position="321"/>
    </location>
</feature>
<feature type="domain" description="HTH lacI-type" evidence="5">
    <location>
        <begin position="5"/>
        <end position="59"/>
    </location>
</feature>
<keyword evidence="3" id="KW-0804">Transcription</keyword>
<dbReference type="AlphaFoldDB" id="A0A4R2HF07"/>
<evidence type="ECO:0000256" key="3">
    <source>
        <dbReference type="ARBA" id="ARBA00023163"/>
    </source>
</evidence>
<evidence type="ECO:0000256" key="2">
    <source>
        <dbReference type="ARBA" id="ARBA00023125"/>
    </source>
</evidence>
<dbReference type="Pfam" id="PF13377">
    <property type="entry name" value="Peripla_BP_3"/>
    <property type="match status" value="1"/>
</dbReference>
<dbReference type="Gene3D" id="1.10.260.40">
    <property type="entry name" value="lambda repressor-like DNA-binding domains"/>
    <property type="match status" value="1"/>
</dbReference>
<evidence type="ECO:0000313" key="6">
    <source>
        <dbReference type="EMBL" id="TCO26567.1"/>
    </source>
</evidence>
<gene>
    <name evidence="6" type="ORF">EV652_107460</name>
</gene>
<dbReference type="InterPro" id="IPR028082">
    <property type="entry name" value="Peripla_BP_I"/>
</dbReference>
<dbReference type="InterPro" id="IPR046335">
    <property type="entry name" value="LacI/GalR-like_sensor"/>
</dbReference>
<evidence type="ECO:0000259" key="5">
    <source>
        <dbReference type="PROSITE" id="PS50932"/>
    </source>
</evidence>
<dbReference type="InterPro" id="IPR000843">
    <property type="entry name" value="HTH_LacI"/>
</dbReference>
<dbReference type="CDD" id="cd01392">
    <property type="entry name" value="HTH_LacI"/>
    <property type="match status" value="1"/>
</dbReference>
<dbReference type="SMART" id="SM00354">
    <property type="entry name" value="HTH_LACI"/>
    <property type="match status" value="1"/>
</dbReference>
<reference evidence="6 7" key="1">
    <citation type="journal article" date="2015" name="Stand. Genomic Sci.">
        <title>Genomic Encyclopedia of Bacterial and Archaeal Type Strains, Phase III: the genomes of soil and plant-associated and newly described type strains.</title>
        <authorList>
            <person name="Whitman W.B."/>
            <person name="Woyke T."/>
            <person name="Klenk H.P."/>
            <person name="Zhou Y."/>
            <person name="Lilburn T.G."/>
            <person name="Beck B.J."/>
            <person name="De Vos P."/>
            <person name="Vandamme P."/>
            <person name="Eisen J.A."/>
            <person name="Garrity G."/>
            <person name="Hugenholtz P."/>
            <person name="Kyrpides N.C."/>
        </authorList>
    </citation>
    <scope>NUCLEOTIDE SEQUENCE [LARGE SCALE GENOMIC DNA]</scope>
    <source>
        <strain evidence="6 7">VKM Ac-2572</strain>
    </source>
</reference>
<dbReference type="RefSeq" id="WP_132211180.1">
    <property type="nucleotide sequence ID" value="NZ_SLWN01000007.1"/>
</dbReference>
<organism evidence="6 7">
    <name type="scientific">Kribbella steppae</name>
    <dbReference type="NCBI Taxonomy" id="2512223"/>
    <lineage>
        <taxon>Bacteria</taxon>
        <taxon>Bacillati</taxon>
        <taxon>Actinomycetota</taxon>
        <taxon>Actinomycetes</taxon>
        <taxon>Propionibacteriales</taxon>
        <taxon>Kribbellaceae</taxon>
        <taxon>Kribbella</taxon>
    </lineage>
</organism>
<evidence type="ECO:0000256" key="4">
    <source>
        <dbReference type="SAM" id="MobiDB-lite"/>
    </source>
</evidence>
<dbReference type="CDD" id="cd06267">
    <property type="entry name" value="PBP1_LacI_sugar_binding-like"/>
    <property type="match status" value="1"/>
</dbReference>
<dbReference type="Proteomes" id="UP000294508">
    <property type="component" value="Unassembled WGS sequence"/>
</dbReference>
<keyword evidence="7" id="KW-1185">Reference proteome</keyword>
<accession>A0A4R2HF07</accession>
<protein>
    <submittedName>
        <fullName evidence="6">DNA-binding LacI/PurR family transcriptional regulator</fullName>
    </submittedName>
</protein>
<dbReference type="InterPro" id="IPR010982">
    <property type="entry name" value="Lambda_DNA-bd_dom_sf"/>
</dbReference>
<evidence type="ECO:0000313" key="7">
    <source>
        <dbReference type="Proteomes" id="UP000294508"/>
    </source>
</evidence>
<sequence length="321" mass="34095">MNPRPTMEDVAARAGVSRALVSIVYRNVPGASDETRARVFAVGDELGYRPDHRARLLGSRQRTRLIGVAFDVRYPFHGDLVEALYPAAESLGYSLTLSAVTGSRREAAAVQSLLDYRCESLVLIGPTSPSSALTALAESQPTVVIARKVRAAGVHVVRTDDASGSRLAVEYLLSLGHTRIAHVDGARAPGAAERRTAYVHTMRRAGLTPVVIPGGLTEAAGTEAAHRLPPDVTAVAAFNDACAIGLLHTLRAGGRRVPEDVSIIGYDDSTPSRLDHIQLSTIAQNADRLASAALSLATCQDRESPQEVITSPDLLPRKTTA</sequence>
<dbReference type="EMBL" id="SLWN01000007">
    <property type="protein sequence ID" value="TCO26567.1"/>
    <property type="molecule type" value="Genomic_DNA"/>
</dbReference>
<dbReference type="Gene3D" id="3.40.50.2300">
    <property type="match status" value="2"/>
</dbReference>
<dbReference type="PANTHER" id="PTHR30146:SF109">
    <property type="entry name" value="HTH-TYPE TRANSCRIPTIONAL REGULATOR GALS"/>
    <property type="match status" value="1"/>
</dbReference>
<dbReference type="SUPFAM" id="SSF47413">
    <property type="entry name" value="lambda repressor-like DNA-binding domains"/>
    <property type="match status" value="1"/>
</dbReference>
<dbReference type="OrthoDB" id="3510266at2"/>
<dbReference type="PROSITE" id="PS50932">
    <property type="entry name" value="HTH_LACI_2"/>
    <property type="match status" value="1"/>
</dbReference>
<comment type="caution">
    <text evidence="6">The sequence shown here is derived from an EMBL/GenBank/DDBJ whole genome shotgun (WGS) entry which is preliminary data.</text>
</comment>
<dbReference type="Pfam" id="PF00356">
    <property type="entry name" value="LacI"/>
    <property type="match status" value="1"/>
</dbReference>